<evidence type="ECO:0000259" key="1">
    <source>
        <dbReference type="Pfam" id="PF02720"/>
    </source>
</evidence>
<name>A0AB38URR9_9MYCO</name>
<evidence type="ECO:0000313" key="3">
    <source>
        <dbReference type="EMBL" id="VAZ92256.1"/>
    </source>
</evidence>
<dbReference type="EMBL" id="UPHL01000054">
    <property type="protein sequence ID" value="VAZ83407.1"/>
    <property type="molecule type" value="Genomic_DNA"/>
</dbReference>
<protein>
    <recommendedName>
        <fullName evidence="1">DUF222 domain-containing protein</fullName>
    </recommendedName>
</protein>
<dbReference type="InterPro" id="IPR003870">
    <property type="entry name" value="DUF222"/>
</dbReference>
<dbReference type="Pfam" id="PF02720">
    <property type="entry name" value="DUF222"/>
    <property type="match status" value="1"/>
</dbReference>
<comment type="caution">
    <text evidence="2">The sequence shown here is derived from an EMBL/GenBank/DDBJ whole genome shotgun (WGS) entry which is preliminary data.</text>
</comment>
<feature type="domain" description="DUF222" evidence="1">
    <location>
        <begin position="1"/>
        <end position="36"/>
    </location>
</feature>
<keyword evidence="4" id="KW-1185">Reference proteome</keyword>
<accession>A0AB38URR9</accession>
<dbReference type="Proteomes" id="UP000279331">
    <property type="component" value="Unassembled WGS sequence"/>
</dbReference>
<proteinExistence type="predicted"/>
<sequence length="40" mass="4738">MKERLPRVAQLFKAGDIDYRLFQTIVYRTGLIEDRQVPCP</sequence>
<reference evidence="4 5" key="1">
    <citation type="submission" date="2018-09" db="EMBL/GenBank/DDBJ databases">
        <authorList>
            <person name="Tagini F."/>
        </authorList>
    </citation>
    <scope>NUCLEOTIDE SEQUENCE [LARGE SCALE GENOMIC DNA]</scope>
    <source>
        <strain evidence="3 4">MK4</strain>
        <strain evidence="2 5">MK42</strain>
    </source>
</reference>
<evidence type="ECO:0000313" key="5">
    <source>
        <dbReference type="Proteomes" id="UP000279331"/>
    </source>
</evidence>
<dbReference type="EMBL" id="UPHM01000045">
    <property type="protein sequence ID" value="VAZ92256.1"/>
    <property type="molecule type" value="Genomic_DNA"/>
</dbReference>
<dbReference type="Proteomes" id="UP000271464">
    <property type="component" value="Unassembled WGS sequence"/>
</dbReference>
<gene>
    <name evidence="2" type="ORF">LAUMK42_02224</name>
    <name evidence="3" type="ORF">LAUMK4_02047</name>
</gene>
<dbReference type="AlphaFoldDB" id="A0AB38URR9"/>
<evidence type="ECO:0000313" key="2">
    <source>
        <dbReference type="EMBL" id="VAZ83407.1"/>
    </source>
</evidence>
<organism evidence="2 5">
    <name type="scientific">Mycobacterium persicum</name>
    <dbReference type="NCBI Taxonomy" id="1487726"/>
    <lineage>
        <taxon>Bacteria</taxon>
        <taxon>Bacillati</taxon>
        <taxon>Actinomycetota</taxon>
        <taxon>Actinomycetes</taxon>
        <taxon>Mycobacteriales</taxon>
        <taxon>Mycobacteriaceae</taxon>
        <taxon>Mycobacterium</taxon>
    </lineage>
</organism>
<evidence type="ECO:0000313" key="4">
    <source>
        <dbReference type="Proteomes" id="UP000271464"/>
    </source>
</evidence>